<evidence type="ECO:0000313" key="2">
    <source>
        <dbReference type="EMBL" id="CAB5034136.1"/>
    </source>
</evidence>
<reference evidence="1" key="1">
    <citation type="submission" date="2020-05" db="EMBL/GenBank/DDBJ databases">
        <authorList>
            <person name="Chiriac C."/>
            <person name="Salcher M."/>
            <person name="Ghai R."/>
            <person name="Kavagutti S V."/>
        </authorList>
    </citation>
    <scope>NUCLEOTIDE SEQUENCE</scope>
</reference>
<organism evidence="1">
    <name type="scientific">freshwater metagenome</name>
    <dbReference type="NCBI Taxonomy" id="449393"/>
    <lineage>
        <taxon>unclassified sequences</taxon>
        <taxon>metagenomes</taxon>
        <taxon>ecological metagenomes</taxon>
    </lineage>
</organism>
<dbReference type="EMBL" id="CAESAO010000237">
    <property type="protein sequence ID" value="CAB4347588.1"/>
    <property type="molecule type" value="Genomic_DNA"/>
</dbReference>
<name>A0A6J6A1C8_9ZZZZ</name>
<dbReference type="EMBL" id="CAFBPX010000096">
    <property type="protein sequence ID" value="CAB5034136.1"/>
    <property type="molecule type" value="Genomic_DNA"/>
</dbReference>
<sequence>MLNSSFLRVLALASVFVIALSASAAAATKVNVRVEGAKATLYDGSVSVSGGQLASNRGADRGSHLCNVAANGGGAVAATPTRALQAAAERALGDRLLPLGLEWYDSFGDFLVGSVGGEAPSGDSYWELSVNWKVAELGGCAVALKNGDEVLWAVSDGATPSLRLTTPKAARRGRSFSVRVTNGASGKGVAGARVGGQTTNSAGRATLTLKSVGTRVLRATKAAATRSNLRSVDVR</sequence>
<evidence type="ECO:0000313" key="1">
    <source>
        <dbReference type="EMBL" id="CAB4347588.1"/>
    </source>
</evidence>
<proteinExistence type="predicted"/>
<dbReference type="AlphaFoldDB" id="A0A6J6A1C8"/>
<accession>A0A6J6A1C8</accession>
<protein>
    <submittedName>
        <fullName evidence="1">Unannotated protein</fullName>
    </submittedName>
</protein>
<gene>
    <name evidence="1" type="ORF">UFOPK3522_01753</name>
    <name evidence="2" type="ORF">UFOPK4175_00647</name>
</gene>